<feature type="compositionally biased region" description="Basic and acidic residues" evidence="1">
    <location>
        <begin position="371"/>
        <end position="399"/>
    </location>
</feature>
<evidence type="ECO:0000313" key="3">
    <source>
        <dbReference type="Proteomes" id="UP000691718"/>
    </source>
</evidence>
<organism evidence="2 3">
    <name type="scientific">Parnassius apollo</name>
    <name type="common">Apollo butterfly</name>
    <name type="synonym">Papilio apollo</name>
    <dbReference type="NCBI Taxonomy" id="110799"/>
    <lineage>
        <taxon>Eukaryota</taxon>
        <taxon>Metazoa</taxon>
        <taxon>Ecdysozoa</taxon>
        <taxon>Arthropoda</taxon>
        <taxon>Hexapoda</taxon>
        <taxon>Insecta</taxon>
        <taxon>Pterygota</taxon>
        <taxon>Neoptera</taxon>
        <taxon>Endopterygota</taxon>
        <taxon>Lepidoptera</taxon>
        <taxon>Glossata</taxon>
        <taxon>Ditrysia</taxon>
        <taxon>Papilionoidea</taxon>
        <taxon>Papilionidae</taxon>
        <taxon>Parnassiinae</taxon>
        <taxon>Parnassini</taxon>
        <taxon>Parnassius</taxon>
        <taxon>Parnassius</taxon>
    </lineage>
</organism>
<dbReference type="EMBL" id="CAJQZP010000945">
    <property type="protein sequence ID" value="CAG5000889.1"/>
    <property type="molecule type" value="Genomic_DNA"/>
</dbReference>
<gene>
    <name evidence="2" type="ORF">PAPOLLO_LOCUS13811</name>
</gene>
<name>A0A8S3X415_PARAO</name>
<dbReference type="Proteomes" id="UP000691718">
    <property type="component" value="Unassembled WGS sequence"/>
</dbReference>
<feature type="region of interest" description="Disordered" evidence="1">
    <location>
        <begin position="363"/>
        <end position="421"/>
    </location>
</feature>
<evidence type="ECO:0000313" key="2">
    <source>
        <dbReference type="EMBL" id="CAG5000889.1"/>
    </source>
</evidence>
<keyword evidence="3" id="KW-1185">Reference proteome</keyword>
<reference evidence="2" key="1">
    <citation type="submission" date="2021-04" db="EMBL/GenBank/DDBJ databases">
        <authorList>
            <person name="Tunstrom K."/>
        </authorList>
    </citation>
    <scope>NUCLEOTIDE SEQUENCE</scope>
</reference>
<comment type="caution">
    <text evidence="2">The sequence shown here is derived from an EMBL/GenBank/DDBJ whole genome shotgun (WGS) entry which is preliminary data.</text>
</comment>
<protein>
    <submittedName>
        <fullName evidence="2">(apollo) hypothetical protein</fullName>
    </submittedName>
</protein>
<dbReference type="OrthoDB" id="7483379at2759"/>
<sequence length="421" mass="48214">MYYCVSRLQFDELLTMIAKNIAKIDTNFRKAISPEERLTICLRFLATGDSYKTIGYNYRVGDRSVFRIVENVCQAVWNHLQPIYMCLPTEREWKEVAENFMLKWQFPNYVGAVDGKHISIKCPPHSAFDEASAEDGSVIRSVRQLHDSVRATREAFHMAVAKESVTLESLLEWEPDSSEDGEILERVKRLAELYLPDGWRQWKVVTHSRAELLDEVTDSQILNKNRFSLPTVELARAFCPDCTSLPEKAYKDIKIKMLEWPFCVGLIIGPSARPLILAPSIGARIRGSAVQNELIVASLTELKPLLLSRKDASKELADSDDVGELTTFHSSSSKSKKLSRMDKLEQEFGDMKDMFSNFMKRFEPISDNESEPEKSYASFKDELRNSQSLHKSETVKWKAPDLPLEEEEDDDPDFIPQTKKQ</sequence>
<evidence type="ECO:0000256" key="1">
    <source>
        <dbReference type="SAM" id="MobiDB-lite"/>
    </source>
</evidence>
<feature type="compositionally biased region" description="Acidic residues" evidence="1">
    <location>
        <begin position="403"/>
        <end position="413"/>
    </location>
</feature>
<accession>A0A8S3X415</accession>
<dbReference type="AlphaFoldDB" id="A0A8S3X415"/>
<proteinExistence type="predicted"/>